<accession>A0A7S0GBS8</accession>
<evidence type="ECO:0000313" key="2">
    <source>
        <dbReference type="EMBL" id="CAD8410340.1"/>
    </source>
</evidence>
<feature type="region of interest" description="Disordered" evidence="1">
    <location>
        <begin position="102"/>
        <end position="162"/>
    </location>
</feature>
<proteinExistence type="predicted"/>
<organism evidence="2">
    <name type="scientific">Proboscia inermis</name>
    <dbReference type="NCBI Taxonomy" id="420281"/>
    <lineage>
        <taxon>Eukaryota</taxon>
        <taxon>Sar</taxon>
        <taxon>Stramenopiles</taxon>
        <taxon>Ochrophyta</taxon>
        <taxon>Bacillariophyta</taxon>
        <taxon>Coscinodiscophyceae</taxon>
        <taxon>Rhizosoleniophycidae</taxon>
        <taxon>Rhizosoleniales</taxon>
        <taxon>Rhizosoleniaceae</taxon>
        <taxon>Proboscia</taxon>
    </lineage>
</organism>
<feature type="compositionally biased region" description="Acidic residues" evidence="1">
    <location>
        <begin position="145"/>
        <end position="154"/>
    </location>
</feature>
<gene>
    <name evidence="2" type="ORF">PINE0816_LOCUS6463</name>
</gene>
<dbReference type="EMBL" id="HBEL01013544">
    <property type="protein sequence ID" value="CAD8410340.1"/>
    <property type="molecule type" value="Transcribed_RNA"/>
</dbReference>
<dbReference type="AlphaFoldDB" id="A0A7S0GBS8"/>
<sequence length="162" mass="18062">MKLVMAPQKKRKKKMNSKNDSTEKSALPTILDSDADDFTDVERNDDASTIVSTNYDSDDTEIEDASKRLERNPIIRQLSSEKDEKKRLEILSIVHDAVSFTEQRNDEIQNSTTESGKNGGDEDDSTSLLSSREDELLKSNKGDADGDLCEDDVNETTNLLAS</sequence>
<reference evidence="2" key="1">
    <citation type="submission" date="2021-01" db="EMBL/GenBank/DDBJ databases">
        <authorList>
            <person name="Corre E."/>
            <person name="Pelletier E."/>
            <person name="Niang G."/>
            <person name="Scheremetjew M."/>
            <person name="Finn R."/>
            <person name="Kale V."/>
            <person name="Holt S."/>
            <person name="Cochrane G."/>
            <person name="Meng A."/>
            <person name="Brown T."/>
            <person name="Cohen L."/>
        </authorList>
    </citation>
    <scope>NUCLEOTIDE SEQUENCE</scope>
    <source>
        <strain evidence="2">CCAP1064/1</strain>
    </source>
</reference>
<feature type="compositionally biased region" description="Basic and acidic residues" evidence="1">
    <location>
        <begin position="131"/>
        <end position="144"/>
    </location>
</feature>
<evidence type="ECO:0000256" key="1">
    <source>
        <dbReference type="SAM" id="MobiDB-lite"/>
    </source>
</evidence>
<feature type="region of interest" description="Disordered" evidence="1">
    <location>
        <begin position="1"/>
        <end position="66"/>
    </location>
</feature>
<protein>
    <submittedName>
        <fullName evidence="2">Uncharacterized protein</fullName>
    </submittedName>
</protein>
<name>A0A7S0GBS8_9STRA</name>